<feature type="transmembrane region" description="Helical" evidence="1">
    <location>
        <begin position="199"/>
        <end position="220"/>
    </location>
</feature>
<keyword evidence="1" id="KW-0812">Transmembrane</keyword>
<comment type="caution">
    <text evidence="3">The sequence shown here is derived from an EMBL/GenBank/DDBJ whole genome shotgun (WGS) entry which is preliminary data.</text>
</comment>
<name>A0A0D8ZWN1_9CYAN</name>
<evidence type="ECO:0000259" key="2">
    <source>
        <dbReference type="Pfam" id="PF06724"/>
    </source>
</evidence>
<dbReference type="Pfam" id="PF06724">
    <property type="entry name" value="DUF1206"/>
    <property type="match status" value="3"/>
</dbReference>
<feature type="transmembrane region" description="Helical" evidence="1">
    <location>
        <begin position="146"/>
        <end position="167"/>
    </location>
</feature>
<feature type="transmembrane region" description="Helical" evidence="1">
    <location>
        <begin position="102"/>
        <end position="126"/>
    </location>
</feature>
<evidence type="ECO:0000256" key="1">
    <source>
        <dbReference type="SAM" id="Phobius"/>
    </source>
</evidence>
<evidence type="ECO:0000313" key="3">
    <source>
        <dbReference type="EMBL" id="KJH72844.1"/>
    </source>
</evidence>
<protein>
    <submittedName>
        <fullName evidence="3">Membrane protein</fullName>
    </submittedName>
</protein>
<reference evidence="3 4" key="1">
    <citation type="submission" date="2015-02" db="EMBL/GenBank/DDBJ databases">
        <title>Draft genome of a novel marine cyanobacterium (Chroococcales) isolated from South Atlantic Ocean.</title>
        <authorList>
            <person name="Rigonato J."/>
            <person name="Alvarenga D.O."/>
            <person name="Branco L.H."/>
            <person name="Varani A.M."/>
            <person name="Brandini F.P."/>
            <person name="Fiore M.F."/>
        </authorList>
    </citation>
    <scope>NUCLEOTIDE SEQUENCE [LARGE SCALE GENOMIC DNA]</scope>
    <source>
        <strain evidence="3 4">CENA595</strain>
    </source>
</reference>
<feature type="transmembrane region" description="Helical" evidence="1">
    <location>
        <begin position="64"/>
        <end position="82"/>
    </location>
</feature>
<dbReference type="EMBL" id="JYON01000003">
    <property type="protein sequence ID" value="KJH72844.1"/>
    <property type="molecule type" value="Genomic_DNA"/>
</dbReference>
<keyword evidence="4" id="KW-1185">Reference proteome</keyword>
<feature type="transmembrane region" description="Helical" evidence="1">
    <location>
        <begin position="240"/>
        <end position="261"/>
    </location>
</feature>
<dbReference type="RefSeq" id="WP_045053459.1">
    <property type="nucleotide sequence ID" value="NZ_CAWMDP010000011.1"/>
</dbReference>
<feature type="domain" description="DUF1206" evidence="2">
    <location>
        <begin position="19"/>
        <end position="86"/>
    </location>
</feature>
<gene>
    <name evidence="3" type="ORF">UH38_04660</name>
</gene>
<keyword evidence="1" id="KW-0472">Membrane</keyword>
<sequence>MTQQLTRQRSLWIERLARFGYAAKGVVYATVGLLAAQAAFGAGGQTTDTKGALSAIVTQPFGKFLLTLVAIGLIGYVVWRFVQAVKDPERKGNNAKGLAQRVGYAANGLIYASLALTAIGIVIGSGSGGNNNSTQDWTAKLLSQPFGQWLVGIVGAFVIGLGFYQFLKAYQAKFRKEMDLSQLSDTHKKWVVGIGRFGLAARGIVFSVIGFFLIQAARQYDPSEVRGLGEALQVLAQQPYGAWILGIVAIGLIAYGMFMIIQGRYRRLNTNKI</sequence>
<keyword evidence="1" id="KW-1133">Transmembrane helix</keyword>
<dbReference type="AlphaFoldDB" id="A0A0D8ZWN1"/>
<feature type="transmembrane region" description="Helical" evidence="1">
    <location>
        <begin position="21"/>
        <end position="44"/>
    </location>
</feature>
<feature type="domain" description="DUF1206" evidence="2">
    <location>
        <begin position="102"/>
        <end position="170"/>
    </location>
</feature>
<accession>A0A0D8ZWN1</accession>
<evidence type="ECO:0000313" key="4">
    <source>
        <dbReference type="Proteomes" id="UP000032452"/>
    </source>
</evidence>
<feature type="domain" description="DUF1206" evidence="2">
    <location>
        <begin position="197"/>
        <end position="266"/>
    </location>
</feature>
<proteinExistence type="predicted"/>
<dbReference type="InterPro" id="IPR009597">
    <property type="entry name" value="DUF1206"/>
</dbReference>
<dbReference type="OrthoDB" id="5702018at2"/>
<organism evidence="3 4">
    <name type="scientific">Aliterella atlantica CENA595</name>
    <dbReference type="NCBI Taxonomy" id="1618023"/>
    <lineage>
        <taxon>Bacteria</taxon>
        <taxon>Bacillati</taxon>
        <taxon>Cyanobacteriota</taxon>
        <taxon>Cyanophyceae</taxon>
        <taxon>Chroococcidiopsidales</taxon>
        <taxon>Aliterellaceae</taxon>
        <taxon>Aliterella</taxon>
    </lineage>
</organism>
<dbReference type="Proteomes" id="UP000032452">
    <property type="component" value="Unassembled WGS sequence"/>
</dbReference>
<dbReference type="PATRIC" id="fig|1618023.3.peg.805"/>
<dbReference type="STRING" id="1618023.UH38_04660"/>